<accession>A0AAE1E8M5</accession>
<dbReference type="Proteomes" id="UP001283361">
    <property type="component" value="Unassembled WGS sequence"/>
</dbReference>
<sequence length="96" mass="10859">MANPAESIRRPNDFPHRPILLDGGRSSVPLLEDSHATNRIKFSLPDFTFQGSAGSEFCHTPFCQPRLTWAISVKVVQYRSIFKGWACVERSLKRAL</sequence>
<organism evidence="1 2">
    <name type="scientific">Elysia crispata</name>
    <name type="common">lettuce slug</name>
    <dbReference type="NCBI Taxonomy" id="231223"/>
    <lineage>
        <taxon>Eukaryota</taxon>
        <taxon>Metazoa</taxon>
        <taxon>Spiralia</taxon>
        <taxon>Lophotrochozoa</taxon>
        <taxon>Mollusca</taxon>
        <taxon>Gastropoda</taxon>
        <taxon>Heterobranchia</taxon>
        <taxon>Euthyneura</taxon>
        <taxon>Panpulmonata</taxon>
        <taxon>Sacoglossa</taxon>
        <taxon>Placobranchoidea</taxon>
        <taxon>Plakobranchidae</taxon>
        <taxon>Elysia</taxon>
    </lineage>
</organism>
<keyword evidence="2" id="KW-1185">Reference proteome</keyword>
<gene>
    <name evidence="1" type="ORF">RRG08_032224</name>
</gene>
<protein>
    <submittedName>
        <fullName evidence="1">Uncharacterized protein</fullName>
    </submittedName>
</protein>
<dbReference type="AlphaFoldDB" id="A0AAE1E8M5"/>
<evidence type="ECO:0000313" key="1">
    <source>
        <dbReference type="EMBL" id="KAK3796918.1"/>
    </source>
</evidence>
<dbReference type="EMBL" id="JAWDGP010000828">
    <property type="protein sequence ID" value="KAK3796918.1"/>
    <property type="molecule type" value="Genomic_DNA"/>
</dbReference>
<comment type="caution">
    <text evidence="1">The sequence shown here is derived from an EMBL/GenBank/DDBJ whole genome shotgun (WGS) entry which is preliminary data.</text>
</comment>
<proteinExistence type="predicted"/>
<reference evidence="1" key="1">
    <citation type="journal article" date="2023" name="G3 (Bethesda)">
        <title>A reference genome for the long-term kleptoplast-retaining sea slug Elysia crispata morphotype clarki.</title>
        <authorList>
            <person name="Eastman K.E."/>
            <person name="Pendleton A.L."/>
            <person name="Shaikh M.A."/>
            <person name="Suttiyut T."/>
            <person name="Ogas R."/>
            <person name="Tomko P."/>
            <person name="Gavelis G."/>
            <person name="Widhalm J.R."/>
            <person name="Wisecaver J.H."/>
        </authorList>
    </citation>
    <scope>NUCLEOTIDE SEQUENCE</scope>
    <source>
        <strain evidence="1">ECLA1</strain>
    </source>
</reference>
<name>A0AAE1E8M5_9GAST</name>
<evidence type="ECO:0000313" key="2">
    <source>
        <dbReference type="Proteomes" id="UP001283361"/>
    </source>
</evidence>